<evidence type="ECO:0008006" key="3">
    <source>
        <dbReference type="Google" id="ProtNLM"/>
    </source>
</evidence>
<keyword evidence="1" id="KW-0472">Membrane</keyword>
<keyword evidence="1" id="KW-0812">Transmembrane</keyword>
<keyword evidence="1" id="KW-1133">Transmembrane helix</keyword>
<proteinExistence type="predicted"/>
<dbReference type="EMBL" id="BK015699">
    <property type="protein sequence ID" value="DAE20687.1"/>
    <property type="molecule type" value="Genomic_DNA"/>
</dbReference>
<organism evidence="2">
    <name type="scientific">Siphoviridae sp. ctUir1</name>
    <dbReference type="NCBI Taxonomy" id="2826353"/>
    <lineage>
        <taxon>Viruses</taxon>
        <taxon>Duplodnaviria</taxon>
        <taxon>Heunggongvirae</taxon>
        <taxon>Uroviricota</taxon>
        <taxon>Caudoviricetes</taxon>
    </lineage>
</organism>
<reference evidence="2" key="1">
    <citation type="journal article" date="2021" name="Proc. Natl. Acad. Sci. U.S.A.">
        <title>A Catalog of Tens of Thousands of Viruses from Human Metagenomes Reveals Hidden Associations with Chronic Diseases.</title>
        <authorList>
            <person name="Tisza M.J."/>
            <person name="Buck C.B."/>
        </authorList>
    </citation>
    <scope>NUCLEOTIDE SEQUENCE</scope>
    <source>
        <strain evidence="2">CtUir1</strain>
    </source>
</reference>
<dbReference type="PROSITE" id="PS51257">
    <property type="entry name" value="PROKAR_LIPOPROTEIN"/>
    <property type="match status" value="1"/>
</dbReference>
<accession>A0A8S5QN35</accession>
<evidence type="ECO:0000256" key="1">
    <source>
        <dbReference type="SAM" id="Phobius"/>
    </source>
</evidence>
<sequence length="39" mass="4591">MDKIIPKSFVSIYILFIFAACLRINARPKIVKKAENYKF</sequence>
<feature type="transmembrane region" description="Helical" evidence="1">
    <location>
        <begin position="6"/>
        <end position="26"/>
    </location>
</feature>
<evidence type="ECO:0000313" key="2">
    <source>
        <dbReference type="EMBL" id="DAE20687.1"/>
    </source>
</evidence>
<protein>
    <recommendedName>
        <fullName evidence="3">Lipoprotein</fullName>
    </recommendedName>
</protein>
<name>A0A8S5QN35_9CAUD</name>